<keyword evidence="12" id="KW-1185">Reference proteome</keyword>
<accession>M3J308</accession>
<dbReference type="SUPFAM" id="SSF55856">
    <property type="entry name" value="Cytochrome b5-like heme/steroid binding domain"/>
    <property type="match status" value="1"/>
</dbReference>
<evidence type="ECO:0000313" key="11">
    <source>
        <dbReference type="EMBL" id="EMG46278.1"/>
    </source>
</evidence>
<protein>
    <recommendedName>
        <fullName evidence="10">Cytochrome b5 heme-binding domain-containing protein</fullName>
    </recommendedName>
</protein>
<evidence type="ECO:0000256" key="6">
    <source>
        <dbReference type="ARBA" id="ARBA00023136"/>
    </source>
</evidence>
<evidence type="ECO:0000256" key="5">
    <source>
        <dbReference type="ARBA" id="ARBA00023004"/>
    </source>
</evidence>
<dbReference type="InterPro" id="IPR036400">
    <property type="entry name" value="Cyt_B5-like_heme/steroid_sf"/>
</dbReference>
<keyword evidence="5" id="KW-0408">Iron</keyword>
<feature type="compositionally biased region" description="Basic and acidic residues" evidence="8">
    <location>
        <begin position="157"/>
        <end position="167"/>
    </location>
</feature>
<sequence length="256" mass="30234">KIRKLEKNNKKDINYSSPHHPIHPIQLTLQNNNNHLVMSYQVKNTSKPSTKTKSKTDYRIYTIEDVKKHDKPDDFWMIIYNKVYDLTNFSKVHPGGVEVLFDCGGSDGSEAFEDVGHSDYAYQMLKPYLIGELLFKQQKKYDNIPKFDDSFQIKAEDGNEDDKRGLNDDDVEEDDDDEDDESTNEIEDDEKRRSYLDVKKNSNTKKTKHRGNNRRKKRKRKKSKCQFDIRMMLLCLLAVISFSLFLYIQRFKWVSI</sequence>
<dbReference type="PANTHER" id="PTHR19359:SF95">
    <property type="entry name" value="CYTOCHROME B5 TYPE B"/>
    <property type="match status" value="1"/>
</dbReference>
<evidence type="ECO:0000259" key="10">
    <source>
        <dbReference type="PROSITE" id="PS50255"/>
    </source>
</evidence>
<dbReference type="SMART" id="SM01117">
    <property type="entry name" value="Cyt-b5"/>
    <property type="match status" value="1"/>
</dbReference>
<evidence type="ECO:0000313" key="12">
    <source>
        <dbReference type="Proteomes" id="UP000011777"/>
    </source>
</evidence>
<evidence type="ECO:0000256" key="8">
    <source>
        <dbReference type="SAM" id="MobiDB-lite"/>
    </source>
</evidence>
<dbReference type="HOGENOM" id="CLU_102602_3_1_1"/>
<feature type="transmembrane region" description="Helical" evidence="9">
    <location>
        <begin position="227"/>
        <end position="248"/>
    </location>
</feature>
<dbReference type="EMBL" id="AOGT01002060">
    <property type="protein sequence ID" value="EMG46278.1"/>
    <property type="molecule type" value="Genomic_DNA"/>
</dbReference>
<comment type="subcellular location">
    <subcellularLocation>
        <location evidence="1">Membrane</location>
    </subcellularLocation>
</comment>
<organism evidence="11 12">
    <name type="scientific">Candida maltosa (strain Xu316)</name>
    <name type="common">Yeast</name>
    <dbReference type="NCBI Taxonomy" id="1245528"/>
    <lineage>
        <taxon>Eukaryota</taxon>
        <taxon>Fungi</taxon>
        <taxon>Dikarya</taxon>
        <taxon>Ascomycota</taxon>
        <taxon>Saccharomycotina</taxon>
        <taxon>Pichiomycetes</taxon>
        <taxon>Debaryomycetaceae</taxon>
        <taxon>Candida/Lodderomyces clade</taxon>
        <taxon>Candida</taxon>
    </lineage>
</organism>
<feature type="compositionally biased region" description="Basic residues" evidence="8">
    <location>
        <begin position="202"/>
        <end position="223"/>
    </location>
</feature>
<feature type="compositionally biased region" description="Basic and acidic residues" evidence="8">
    <location>
        <begin position="1"/>
        <end position="13"/>
    </location>
</feature>
<keyword evidence="3 9" id="KW-0812">Transmembrane</keyword>
<dbReference type="FunFam" id="3.10.120.10:FF:000002">
    <property type="entry name" value="Cytochrome b5 type B"/>
    <property type="match status" value="1"/>
</dbReference>
<dbReference type="PROSITE" id="PS50255">
    <property type="entry name" value="CYTOCHROME_B5_2"/>
    <property type="match status" value="1"/>
</dbReference>
<feature type="region of interest" description="Disordered" evidence="8">
    <location>
        <begin position="1"/>
        <end position="21"/>
    </location>
</feature>
<dbReference type="eggNOG" id="KOG0537">
    <property type="taxonomic scope" value="Eukaryota"/>
</dbReference>
<dbReference type="AlphaFoldDB" id="M3J308"/>
<dbReference type="Pfam" id="PF00173">
    <property type="entry name" value="Cyt-b5"/>
    <property type="match status" value="1"/>
</dbReference>
<evidence type="ECO:0000256" key="1">
    <source>
        <dbReference type="ARBA" id="ARBA00004370"/>
    </source>
</evidence>
<dbReference type="OrthoDB" id="260519at2759"/>
<name>M3J308_CANMX</name>
<dbReference type="GO" id="GO:0020037">
    <property type="term" value="F:heme binding"/>
    <property type="evidence" value="ECO:0007669"/>
    <property type="project" value="TreeGrafter"/>
</dbReference>
<dbReference type="STRING" id="1245528.M3J308"/>
<dbReference type="InterPro" id="IPR050668">
    <property type="entry name" value="Cytochrome_b5"/>
</dbReference>
<feature type="compositionally biased region" description="Basic and acidic residues" evidence="8">
    <location>
        <begin position="189"/>
        <end position="200"/>
    </location>
</feature>
<dbReference type="GO" id="GO:0016020">
    <property type="term" value="C:membrane"/>
    <property type="evidence" value="ECO:0007669"/>
    <property type="project" value="UniProtKB-SubCell"/>
</dbReference>
<comment type="caution">
    <text evidence="11">The sequence shown here is derived from an EMBL/GenBank/DDBJ whole genome shotgun (WGS) entry which is preliminary data.</text>
</comment>
<dbReference type="PRINTS" id="PR00363">
    <property type="entry name" value="CYTOCHROMEB5"/>
</dbReference>
<evidence type="ECO:0000256" key="9">
    <source>
        <dbReference type="SAM" id="Phobius"/>
    </source>
</evidence>
<dbReference type="Gene3D" id="3.10.120.10">
    <property type="entry name" value="Cytochrome b5-like heme/steroid binding domain"/>
    <property type="match status" value="1"/>
</dbReference>
<dbReference type="Proteomes" id="UP000011777">
    <property type="component" value="Unassembled WGS sequence"/>
</dbReference>
<dbReference type="PANTHER" id="PTHR19359">
    <property type="entry name" value="CYTOCHROME B5"/>
    <property type="match status" value="1"/>
</dbReference>
<dbReference type="GO" id="GO:0046872">
    <property type="term" value="F:metal ion binding"/>
    <property type="evidence" value="ECO:0007669"/>
    <property type="project" value="UniProtKB-KW"/>
</dbReference>
<dbReference type="InterPro" id="IPR001199">
    <property type="entry name" value="Cyt_B5-like_heme/steroid-bd"/>
</dbReference>
<evidence type="ECO:0000256" key="3">
    <source>
        <dbReference type="ARBA" id="ARBA00022692"/>
    </source>
</evidence>
<keyword evidence="4" id="KW-0479">Metal-binding</keyword>
<keyword evidence="9" id="KW-1133">Transmembrane helix</keyword>
<keyword evidence="6 9" id="KW-0472">Membrane</keyword>
<feature type="compositionally biased region" description="Acidic residues" evidence="8">
    <location>
        <begin position="168"/>
        <end position="188"/>
    </location>
</feature>
<evidence type="ECO:0000256" key="2">
    <source>
        <dbReference type="ARBA" id="ARBA00022617"/>
    </source>
</evidence>
<evidence type="ECO:0000256" key="7">
    <source>
        <dbReference type="ARBA" id="ARBA00038168"/>
    </source>
</evidence>
<feature type="non-terminal residue" evidence="11">
    <location>
        <position position="1"/>
    </location>
</feature>
<reference evidence="11 12" key="1">
    <citation type="submission" date="2013-02" db="EMBL/GenBank/DDBJ databases">
        <title>Genome sequence of Candida maltosa Xu316, a potential industrial strain for xylitol and ethanol production.</title>
        <authorList>
            <person name="Yu J."/>
            <person name="Wang Q."/>
            <person name="Geng X."/>
            <person name="Bao W."/>
            <person name="He P."/>
            <person name="Cai J."/>
        </authorList>
    </citation>
    <scope>NUCLEOTIDE SEQUENCE [LARGE SCALE GENOMIC DNA]</scope>
    <source>
        <strain evidence="12">Xu316</strain>
    </source>
</reference>
<keyword evidence="2" id="KW-0349">Heme</keyword>
<feature type="domain" description="Cytochrome b5 heme-binding" evidence="10">
    <location>
        <begin position="58"/>
        <end position="134"/>
    </location>
</feature>
<evidence type="ECO:0000256" key="4">
    <source>
        <dbReference type="ARBA" id="ARBA00022723"/>
    </source>
</evidence>
<gene>
    <name evidence="11" type="ORF">G210_3481</name>
</gene>
<comment type="similarity">
    <text evidence="7">Belongs to the cytochrome b5 family.</text>
</comment>
<proteinExistence type="inferred from homology"/>
<dbReference type="OMA" id="TKDIHRT"/>
<feature type="region of interest" description="Disordered" evidence="8">
    <location>
        <begin position="157"/>
        <end position="223"/>
    </location>
</feature>